<gene>
    <name evidence="2" type="ORF">OAUR00152_LOCUS2587</name>
</gene>
<feature type="region of interest" description="Disordered" evidence="1">
    <location>
        <begin position="259"/>
        <end position="292"/>
    </location>
</feature>
<proteinExistence type="predicted"/>
<feature type="compositionally biased region" description="Basic and acidic residues" evidence="1">
    <location>
        <begin position="69"/>
        <end position="79"/>
    </location>
</feature>
<sequence>MSKCAKTLGGECRIKFEPNRTVFGFRCPATPVSSRRRRRSRGGDGKGGKSGAPGGSDVGGGNAEEDSREAEQEERRRERFRIPRGTWGIAIDDSKIQRKLLTRFMGLAGIDPSRTIVLGKDPSEIEGFVDYVVNFVEDRPDDFVLLVADENLDIIDDELGCAAETASHLTVSGSMCIESIRKRILPDQERRMLALVRSANDSSNDRAIYNSRAHGFLPKAPLHNRERVLETMGQLWERRYPPNIDTEALWGSSSCIDSSSSSASGGSSARRRQQQSSEGSGGESGGAAEDDEELRIATRQIMQTVNEIDAICVESDSALCGKWPLIWKKLHGLKGDLLTMDRPADEGRNALRQAVDSINLLRGPSLPMDLVARWMVIRSLAVSTFEVQ</sequence>
<accession>A0A7S4HQ92</accession>
<organism evidence="2">
    <name type="scientific">Odontella aurita</name>
    <dbReference type="NCBI Taxonomy" id="265563"/>
    <lineage>
        <taxon>Eukaryota</taxon>
        <taxon>Sar</taxon>
        <taxon>Stramenopiles</taxon>
        <taxon>Ochrophyta</taxon>
        <taxon>Bacillariophyta</taxon>
        <taxon>Mediophyceae</taxon>
        <taxon>Biddulphiophycidae</taxon>
        <taxon>Eupodiscales</taxon>
        <taxon>Odontellaceae</taxon>
        <taxon>Odontella</taxon>
    </lineage>
</organism>
<evidence type="ECO:0000256" key="1">
    <source>
        <dbReference type="SAM" id="MobiDB-lite"/>
    </source>
</evidence>
<name>A0A7S4HQ92_9STRA</name>
<dbReference type="AlphaFoldDB" id="A0A7S4HQ92"/>
<protein>
    <submittedName>
        <fullName evidence="2">Uncharacterized protein</fullName>
    </submittedName>
</protein>
<feature type="compositionally biased region" description="Gly residues" evidence="1">
    <location>
        <begin position="48"/>
        <end position="62"/>
    </location>
</feature>
<evidence type="ECO:0000313" key="2">
    <source>
        <dbReference type="EMBL" id="CAE2205805.1"/>
    </source>
</evidence>
<reference evidence="2" key="1">
    <citation type="submission" date="2021-01" db="EMBL/GenBank/DDBJ databases">
        <authorList>
            <person name="Corre E."/>
            <person name="Pelletier E."/>
            <person name="Niang G."/>
            <person name="Scheremetjew M."/>
            <person name="Finn R."/>
            <person name="Kale V."/>
            <person name="Holt S."/>
            <person name="Cochrane G."/>
            <person name="Meng A."/>
            <person name="Brown T."/>
            <person name="Cohen L."/>
        </authorList>
    </citation>
    <scope>NUCLEOTIDE SEQUENCE</scope>
    <source>
        <strain evidence="2">Isolate 1302-5</strain>
    </source>
</reference>
<feature type="region of interest" description="Disordered" evidence="1">
    <location>
        <begin position="25"/>
        <end position="79"/>
    </location>
</feature>
<dbReference type="EMBL" id="HBKQ01003800">
    <property type="protein sequence ID" value="CAE2205805.1"/>
    <property type="molecule type" value="Transcribed_RNA"/>
</dbReference>
<feature type="compositionally biased region" description="Low complexity" evidence="1">
    <location>
        <begin position="259"/>
        <end position="278"/>
    </location>
</feature>